<name>A0ABU9X4B8_9GAMM</name>
<reference evidence="2 3" key="1">
    <citation type="submission" date="2024-05" db="EMBL/GenBank/DDBJ databases">
        <authorList>
            <person name="Kim H.-Y."/>
            <person name="Kim E."/>
            <person name="Cai Y."/>
            <person name="Yang S.-M."/>
            <person name="Lee W."/>
        </authorList>
    </citation>
    <scope>NUCLEOTIDE SEQUENCE [LARGE SCALE GENOMIC DNA]</scope>
    <source>
        <strain evidence="2 3">FBL11</strain>
    </source>
</reference>
<dbReference type="SUPFAM" id="SSF49373">
    <property type="entry name" value="Invasin/intimin cell-adhesion fragments"/>
    <property type="match status" value="1"/>
</dbReference>
<dbReference type="InterPro" id="IPR008964">
    <property type="entry name" value="Invasin/intimin_cell_adhesion"/>
</dbReference>
<proteinExistence type="predicted"/>
<feature type="compositionally biased region" description="Gly residues" evidence="1">
    <location>
        <begin position="51"/>
        <end position="66"/>
    </location>
</feature>
<dbReference type="InterPro" id="IPR013783">
    <property type="entry name" value="Ig-like_fold"/>
</dbReference>
<gene>
    <name evidence="2" type="ORF">AAIR29_01115</name>
</gene>
<dbReference type="EMBL" id="JBDGHN010000002">
    <property type="protein sequence ID" value="MEN2750223.1"/>
    <property type="molecule type" value="Genomic_DNA"/>
</dbReference>
<dbReference type="Gene3D" id="2.60.40.10">
    <property type="entry name" value="Immunoglobulins"/>
    <property type="match status" value="1"/>
</dbReference>
<dbReference type="RefSeq" id="WP_299217536.1">
    <property type="nucleotide sequence ID" value="NZ_JBDGHN010000002.1"/>
</dbReference>
<keyword evidence="3" id="KW-1185">Reference proteome</keyword>
<comment type="caution">
    <text evidence="2">The sequence shown here is derived from an EMBL/GenBank/DDBJ whole genome shotgun (WGS) entry which is preliminary data.</text>
</comment>
<evidence type="ECO:0000313" key="3">
    <source>
        <dbReference type="Proteomes" id="UP001461960"/>
    </source>
</evidence>
<accession>A0ABU9X4B8</accession>
<sequence>MSHSSLPFTSKLFQLTSLTCALALAGCGGGGDGDTVDSVAPAPDLGIEQPGSGGSNGGNGNNGGGEQVPDTEPDFFLQKLTTLPSIIELSDEETLFTVTVKAVEKNSGGAMVGKAVTLKVNDSETNGITIEGQSTQATDNDGNAVYTLKLNPQAVDDKNELINKGFTLLATANKADGTAVAPQELKVSVSKEGSGDGTQVTESKLEITSSLSTSSVSNNTLNPYGDNAQLTVIAKNNNGARVQDVKVGLGIDSIKGISIVGGNGKVTDANGVATFNIKIEENIWTDEDADKLEALQKELAALLEGEGIAYAISIQEQNGATKQDTGYLPIALPVSDYELSMTKSAEPLSAYGDTRQLTFTAKPKNSSVSTNINGAKVTVKLNDAPNGVSLATNQLTLNDKGQVTVALTIAPNLKESIRKMLAEDGISYTVTLSEPNRSITPKTFKSSVEIPVAKNVVSFEGSDKKQISSSGGSAVISFRVNSKNGGAVANQLVSATLPTALTSKSLLTIDGSSEQTTNDKGIVSYIVRVPAGLSEAQKLSLEKTASFVLSINAVEDSGVSSTASSESITIGSDIGQSDMTLTAKSVPAAVSILDEQFQLQVTGRRKDGSAANGRSVKLIINKGAGVTIVGNQQVTNDAGVATFTVNIDQSLTAAQREQLIKSGISYTAVLTDGDGTQAKITQSIKVAQPITSIEFASITTPTISELGGSGNINVRLSAKGKAQAVTNQKVAIQLGAKAQTYGVTIAQETATTDFNGDATFVVQIPDNLTAEQRADLKSVGINYQLSYVENNITYKSEIQKVNIVTPTVSLNILNATNNIDNQAGYILNNAGSDTRIQAQLNNQSSGDQVANQPIRLTFDNTSLASLLTVNGQIGSANITATTDDNGLVSFDVVVPNNLTDEQKESLNKQVLTATLVETLTGKQQQVKIKVQSMTAAISLLGSALKSLNLNGGESQIEVIAKDSKGNIVEGQKVFLALPASIARQGVALVSGGNQTTDNSGKATFSIAVPNNLTDEQKAAISNSFVVALSAADASGNIATQTVTVDTVTPTGTTESLSIGANKVVNTQGDTFKVFVRVTDKKGSIAGREVRLNVDDPIKTGVSIANGKAMTNNDGVASFDLTLTDGASVNQAILEEAGIRLTAKTTTVEKVELEQNYIVAVDSTSIDSYQILASSDKPTLNTGGDQTSATFRVTDSSGGILVGVPVQLSIENLAASGAALSTPSMVTTDASGLINVGVLLTANNVNARLNHSVVINAKIVTPQYDEDGNVSMQVREEKSLSLSAVGTEITLAATATQLADGGSTVITTTLIDGAGLPIGNANMELVNSDGEVITNATITNANGEASFNVRETALSFDNNGNLRVFARAVGERQLITQRSANSIDLVKISRAGISFVDIKEFYDVNEPQTVSIQVRTDTAEQAAALIGEAVEVQTTLGKFTNNTVITTKNITTSNINGNIITVPVTLESQFAGTAVLQARVLNIFINGTSGGLKYQTTVDTRFRATTPAKMLFQAVKSVITPGGSTEVVATVKDRNDVPVEGQTVVFSRAADLSAGRLSAATAVTDSKGEARVVYLANASSPIGGVIVNARLLNDNAGIGTKEAKITVSEEAVYTTLAFSNKLSSDNIYYTVQGSISVMDGSGRAVTDTEVSIKSYAIEYAQGRVCLLDSNISYTDLGFINSTFTEQVPIIFESSWKPTEDPDYNYTLDKDDDINNNESLETINPVAIIGGQVSDDGYSFITDKEGRADFQIRYPIRYSNWVKVRFDASTFLNGSENTQSINYGLPYLADDLRVEGSNLFNPWIGGSSPFGTGGATCVNSMSVSVNDQTNKTTVSLSPYQPGYAVSINGVPSNPPSTSTESFFVDFDQAFDIGSTIDVSNNGFSFSRVLKVD</sequence>
<evidence type="ECO:0000313" key="2">
    <source>
        <dbReference type="EMBL" id="MEN2750223.1"/>
    </source>
</evidence>
<protein>
    <submittedName>
        <fullName evidence="2">Uncharacterized protein</fullName>
    </submittedName>
</protein>
<feature type="region of interest" description="Disordered" evidence="1">
    <location>
        <begin position="35"/>
        <end position="72"/>
    </location>
</feature>
<organism evidence="2 3">
    <name type="scientific">Psychrobacter saeujeotis</name>
    <dbReference type="NCBI Taxonomy" id="3143436"/>
    <lineage>
        <taxon>Bacteria</taxon>
        <taxon>Pseudomonadati</taxon>
        <taxon>Pseudomonadota</taxon>
        <taxon>Gammaproteobacteria</taxon>
        <taxon>Moraxellales</taxon>
        <taxon>Moraxellaceae</taxon>
        <taxon>Psychrobacter</taxon>
    </lineage>
</organism>
<evidence type="ECO:0000256" key="1">
    <source>
        <dbReference type="SAM" id="MobiDB-lite"/>
    </source>
</evidence>
<dbReference type="Proteomes" id="UP001461960">
    <property type="component" value="Unassembled WGS sequence"/>
</dbReference>